<name>A0A0R1S0W0_9LACO</name>
<protein>
    <submittedName>
        <fullName evidence="2">Uncharacterized protein</fullName>
    </submittedName>
</protein>
<dbReference type="RefSeq" id="WP_027825190.1">
    <property type="nucleotide sequence ID" value="NZ_AUEI01000010.1"/>
</dbReference>
<keyword evidence="3" id="KW-1185">Reference proteome</keyword>
<dbReference type="Proteomes" id="UP000051931">
    <property type="component" value="Unassembled WGS sequence"/>
</dbReference>
<gene>
    <name evidence="2" type="ORF">FC23_GL001254</name>
</gene>
<comment type="caution">
    <text evidence="2">The sequence shown here is derived from an EMBL/GenBank/DDBJ whole genome shotgun (WGS) entry which is preliminary data.</text>
</comment>
<accession>A0A0R1S0W0</accession>
<keyword evidence="1" id="KW-0472">Membrane</keyword>
<evidence type="ECO:0000256" key="1">
    <source>
        <dbReference type="SAM" id="Phobius"/>
    </source>
</evidence>
<evidence type="ECO:0000313" key="2">
    <source>
        <dbReference type="EMBL" id="KRL62783.1"/>
    </source>
</evidence>
<feature type="transmembrane region" description="Helical" evidence="1">
    <location>
        <begin position="6"/>
        <end position="24"/>
    </location>
</feature>
<keyword evidence="1" id="KW-1133">Transmembrane helix</keyword>
<dbReference type="EMBL" id="AZFB01000007">
    <property type="protein sequence ID" value="KRL62783.1"/>
    <property type="molecule type" value="Genomic_DNA"/>
</dbReference>
<sequence>MNFSGLIIYFLAILLVAFTQYKIMQTEVKHVSRARKQRYYRKHGYGFSLLAVICLASFIYLSVRFGWHEMYYTFLTVPAALVFALIFLGYFKKRVKVSAQIKNQK</sequence>
<organism evidence="2 3">
    <name type="scientific">Lactobacillus psittaci DSM 15354</name>
    <dbReference type="NCBI Taxonomy" id="1122152"/>
    <lineage>
        <taxon>Bacteria</taxon>
        <taxon>Bacillati</taxon>
        <taxon>Bacillota</taxon>
        <taxon>Bacilli</taxon>
        <taxon>Lactobacillales</taxon>
        <taxon>Lactobacillaceae</taxon>
        <taxon>Lactobacillus</taxon>
    </lineage>
</organism>
<dbReference type="PATRIC" id="fig|1122152.4.peg.1288"/>
<reference evidence="2 3" key="1">
    <citation type="journal article" date="2015" name="Genome Announc.">
        <title>Expanding the biotechnology potential of lactobacilli through comparative genomics of 213 strains and associated genera.</title>
        <authorList>
            <person name="Sun Z."/>
            <person name="Harris H.M."/>
            <person name="McCann A."/>
            <person name="Guo C."/>
            <person name="Argimon S."/>
            <person name="Zhang W."/>
            <person name="Yang X."/>
            <person name="Jeffery I.B."/>
            <person name="Cooney J.C."/>
            <person name="Kagawa T.F."/>
            <person name="Liu W."/>
            <person name="Song Y."/>
            <person name="Salvetti E."/>
            <person name="Wrobel A."/>
            <person name="Rasinkangas P."/>
            <person name="Parkhill J."/>
            <person name="Rea M.C."/>
            <person name="O'Sullivan O."/>
            <person name="Ritari J."/>
            <person name="Douillard F.P."/>
            <person name="Paul Ross R."/>
            <person name="Yang R."/>
            <person name="Briner A.E."/>
            <person name="Felis G.E."/>
            <person name="de Vos W.M."/>
            <person name="Barrangou R."/>
            <person name="Klaenhammer T.R."/>
            <person name="Caufield P.W."/>
            <person name="Cui Y."/>
            <person name="Zhang H."/>
            <person name="O'Toole P.W."/>
        </authorList>
    </citation>
    <scope>NUCLEOTIDE SEQUENCE [LARGE SCALE GENOMIC DNA]</scope>
    <source>
        <strain evidence="2 3">DSM 15354</strain>
    </source>
</reference>
<proteinExistence type="predicted"/>
<dbReference type="AlphaFoldDB" id="A0A0R1S0W0"/>
<keyword evidence="1" id="KW-0812">Transmembrane</keyword>
<feature type="transmembrane region" description="Helical" evidence="1">
    <location>
        <begin position="45"/>
        <end position="65"/>
    </location>
</feature>
<evidence type="ECO:0000313" key="3">
    <source>
        <dbReference type="Proteomes" id="UP000051931"/>
    </source>
</evidence>
<feature type="transmembrane region" description="Helical" evidence="1">
    <location>
        <begin position="71"/>
        <end position="91"/>
    </location>
</feature>